<feature type="transmembrane region" description="Helical" evidence="10">
    <location>
        <begin position="240"/>
        <end position="263"/>
    </location>
</feature>
<evidence type="ECO:0000256" key="2">
    <source>
        <dbReference type="ARBA" id="ARBA00004141"/>
    </source>
</evidence>
<sequence>MSSLNTTAFSQHPSFLLVGIPGLEKEQFWIAFPFSILYAIAVVGNITLLLFIKTVPSLHEPMYLFVAMLAFTDLVLSTSSVPKMLSIFWLGSREISFPSCLLQLFFIHTFSSVESGVLMAMALDRYVAICYPLHHSSLLSVPAVMRLGSLVLVRGVVLMSPVCFLLHRLSFCHDNVISHAYCENMAVVKLACGDTRVNSIYGLFVVFVVIVFDVMLIFVSYTMILRAVLRLPSTEARLKAFSTCASHVCVMLTLYIPGLFTFFTHRFGQSIPHCVHIVVAIVYLLLPPMLNPIVYGMRTKQIRDRVV</sequence>
<dbReference type="Pfam" id="PF13853">
    <property type="entry name" value="7tm_4"/>
    <property type="match status" value="1"/>
</dbReference>
<dbReference type="Proteomes" id="UP000534426">
    <property type="component" value="Unassembled WGS sequence"/>
</dbReference>
<evidence type="ECO:0000256" key="10">
    <source>
        <dbReference type="RuleBase" id="RU363047"/>
    </source>
</evidence>
<evidence type="ECO:0000256" key="3">
    <source>
        <dbReference type="ARBA" id="ARBA00022606"/>
    </source>
</evidence>
<dbReference type="PRINTS" id="PR00237">
    <property type="entry name" value="GPCRRHODOPSN"/>
</dbReference>
<dbReference type="PRINTS" id="PR00245">
    <property type="entry name" value="OLFACTORYR"/>
</dbReference>
<feature type="non-terminal residue" evidence="12">
    <location>
        <position position="307"/>
    </location>
</feature>
<dbReference type="InterPro" id="IPR000276">
    <property type="entry name" value="GPCR_Rhodpsn"/>
</dbReference>
<keyword evidence="6 10" id="KW-1133">Transmembrane helix</keyword>
<comment type="subcellular location">
    <subcellularLocation>
        <location evidence="10">Cell membrane</location>
        <topology evidence="10">Multi-pass membrane protein</topology>
    </subcellularLocation>
    <subcellularLocation>
        <location evidence="2">Membrane</location>
        <topology evidence="2">Multi-pass membrane protein</topology>
    </subcellularLocation>
</comment>
<feature type="transmembrane region" description="Helical" evidence="10">
    <location>
        <begin position="28"/>
        <end position="51"/>
    </location>
</feature>
<evidence type="ECO:0000256" key="8">
    <source>
        <dbReference type="ARBA" id="ARBA00023224"/>
    </source>
</evidence>
<evidence type="ECO:0000256" key="4">
    <source>
        <dbReference type="ARBA" id="ARBA00022692"/>
    </source>
</evidence>
<keyword evidence="3 10" id="KW-0716">Sensory transduction</keyword>
<dbReference type="FunFam" id="1.20.1070.10:FF:000006">
    <property type="entry name" value="Olfactory receptor"/>
    <property type="match status" value="1"/>
</dbReference>
<dbReference type="GO" id="GO:0005886">
    <property type="term" value="C:plasma membrane"/>
    <property type="evidence" value="ECO:0007669"/>
    <property type="project" value="UniProtKB-SubCell"/>
</dbReference>
<dbReference type="GO" id="GO:0004984">
    <property type="term" value="F:olfactory receptor activity"/>
    <property type="evidence" value="ECO:0007669"/>
    <property type="project" value="InterPro"/>
</dbReference>
<dbReference type="PANTHER" id="PTHR26450:SF156">
    <property type="entry name" value="OLFACTORY RECEPTOR 52R1"/>
    <property type="match status" value="1"/>
</dbReference>
<gene>
    <name evidence="12" type="primary">Or52r1_0</name>
    <name evidence="12" type="ORF">CRYUND_R12316</name>
</gene>
<name>A0A7K4L2K7_9AVES</name>
<keyword evidence="8 9" id="KW-0807">Transducer</keyword>
<keyword evidence="9" id="KW-0297">G-protein coupled receptor</keyword>
<organism evidence="12 13">
    <name type="scientific">Crypturellus undulatus</name>
    <dbReference type="NCBI Taxonomy" id="48396"/>
    <lineage>
        <taxon>Eukaryota</taxon>
        <taxon>Metazoa</taxon>
        <taxon>Chordata</taxon>
        <taxon>Craniata</taxon>
        <taxon>Vertebrata</taxon>
        <taxon>Euteleostomi</taxon>
        <taxon>Archelosauria</taxon>
        <taxon>Archosauria</taxon>
        <taxon>Dinosauria</taxon>
        <taxon>Saurischia</taxon>
        <taxon>Theropoda</taxon>
        <taxon>Coelurosauria</taxon>
        <taxon>Aves</taxon>
        <taxon>Palaeognathae</taxon>
        <taxon>Tinamiformes</taxon>
        <taxon>Tinamidae</taxon>
        <taxon>Crypturellus</taxon>
    </lineage>
</organism>
<evidence type="ECO:0000256" key="1">
    <source>
        <dbReference type="ARBA" id="ARBA00002936"/>
    </source>
</evidence>
<feature type="transmembrane region" description="Helical" evidence="10">
    <location>
        <begin position="200"/>
        <end position="228"/>
    </location>
</feature>
<feature type="transmembrane region" description="Helical" evidence="10">
    <location>
        <begin position="275"/>
        <end position="295"/>
    </location>
</feature>
<proteinExistence type="inferred from homology"/>
<dbReference type="EMBL" id="VWPW01001343">
    <property type="protein sequence ID" value="NWI98925.1"/>
    <property type="molecule type" value="Genomic_DNA"/>
</dbReference>
<feature type="transmembrane region" description="Helical" evidence="10">
    <location>
        <begin position="144"/>
        <end position="167"/>
    </location>
</feature>
<dbReference type="InterPro" id="IPR000725">
    <property type="entry name" value="Olfact_rcpt"/>
</dbReference>
<protein>
    <recommendedName>
        <fullName evidence="10">Olfactory receptor</fullName>
    </recommendedName>
</protein>
<evidence type="ECO:0000313" key="12">
    <source>
        <dbReference type="EMBL" id="NWI98925.1"/>
    </source>
</evidence>
<dbReference type="Gene3D" id="1.20.1070.10">
    <property type="entry name" value="Rhodopsin 7-helix transmembrane proteins"/>
    <property type="match status" value="1"/>
</dbReference>
<comment type="caution">
    <text evidence="12">The sequence shown here is derived from an EMBL/GenBank/DDBJ whole genome shotgun (WGS) entry which is preliminary data.</text>
</comment>
<feature type="non-terminal residue" evidence="12">
    <location>
        <position position="1"/>
    </location>
</feature>
<reference evidence="12 13" key="1">
    <citation type="submission" date="2019-09" db="EMBL/GenBank/DDBJ databases">
        <title>Bird 10,000 Genomes (B10K) Project - Family phase.</title>
        <authorList>
            <person name="Zhang G."/>
        </authorList>
    </citation>
    <scope>NUCLEOTIDE SEQUENCE [LARGE SCALE GENOMIC DNA]</scope>
    <source>
        <strain evidence="12">B10K-MSB-37135</strain>
        <tissue evidence="12">Heart</tissue>
    </source>
</reference>
<keyword evidence="4 9" id="KW-0812">Transmembrane</keyword>
<dbReference type="InterPro" id="IPR050402">
    <property type="entry name" value="OR51/52/56-like"/>
</dbReference>
<evidence type="ECO:0000256" key="5">
    <source>
        <dbReference type="ARBA" id="ARBA00022725"/>
    </source>
</evidence>
<feature type="domain" description="G-protein coupled receptors family 1 profile" evidence="11">
    <location>
        <begin position="44"/>
        <end position="295"/>
    </location>
</feature>
<keyword evidence="5 10" id="KW-0552">Olfaction</keyword>
<dbReference type="AlphaFoldDB" id="A0A7K4L2K7"/>
<dbReference type="CDD" id="cd15951">
    <property type="entry name" value="7tmA_OR52R_52L-like"/>
    <property type="match status" value="1"/>
</dbReference>
<keyword evidence="7 10" id="KW-0472">Membrane</keyword>
<feature type="transmembrane region" description="Helical" evidence="10">
    <location>
        <begin position="63"/>
        <end position="81"/>
    </location>
</feature>
<comment type="function">
    <text evidence="1">Odorant receptor.</text>
</comment>
<keyword evidence="10" id="KW-1003">Cell membrane</keyword>
<feature type="transmembrane region" description="Helical" evidence="10">
    <location>
        <begin position="101"/>
        <end position="123"/>
    </location>
</feature>
<dbReference type="PROSITE" id="PS50262">
    <property type="entry name" value="G_PROTEIN_RECEP_F1_2"/>
    <property type="match status" value="1"/>
</dbReference>
<evidence type="ECO:0000256" key="9">
    <source>
        <dbReference type="RuleBase" id="RU000688"/>
    </source>
</evidence>
<evidence type="ECO:0000313" key="13">
    <source>
        <dbReference type="Proteomes" id="UP000534426"/>
    </source>
</evidence>
<dbReference type="InterPro" id="IPR017452">
    <property type="entry name" value="GPCR_Rhodpsn_7TM"/>
</dbReference>
<evidence type="ECO:0000256" key="7">
    <source>
        <dbReference type="ARBA" id="ARBA00023136"/>
    </source>
</evidence>
<dbReference type="SUPFAM" id="SSF81321">
    <property type="entry name" value="Family A G protein-coupled receptor-like"/>
    <property type="match status" value="1"/>
</dbReference>
<dbReference type="GO" id="GO:0004930">
    <property type="term" value="F:G protein-coupled receptor activity"/>
    <property type="evidence" value="ECO:0007669"/>
    <property type="project" value="UniProtKB-KW"/>
</dbReference>
<dbReference type="PROSITE" id="PS00237">
    <property type="entry name" value="G_PROTEIN_RECEP_F1_1"/>
    <property type="match status" value="1"/>
</dbReference>
<keyword evidence="13" id="KW-1185">Reference proteome</keyword>
<keyword evidence="9" id="KW-0675">Receptor</keyword>
<accession>A0A7K4L2K7</accession>
<comment type="similarity">
    <text evidence="9">Belongs to the G-protein coupled receptor 1 family.</text>
</comment>
<evidence type="ECO:0000256" key="6">
    <source>
        <dbReference type="ARBA" id="ARBA00022989"/>
    </source>
</evidence>
<evidence type="ECO:0000259" key="11">
    <source>
        <dbReference type="PROSITE" id="PS50262"/>
    </source>
</evidence>
<dbReference type="PANTHER" id="PTHR26450">
    <property type="entry name" value="OLFACTORY RECEPTOR 56B1-RELATED"/>
    <property type="match status" value="1"/>
</dbReference>